<keyword evidence="2 5" id="KW-0489">Methyltransferase</keyword>
<sequence length="262" mass="30067">MLIRDNAIDGGKGFDWGKVSTDYAKYRDIYPKEFYEKILDRGLCKDGQSILDIGTGTGVLPRNLYPYGGKWTGIDISAEQIEQAKKLSVGMDIDYETVATENINFPIESFDVVTACQCFWYFDHEKVMPKLCQMLKPGGKLLVLYMAWLPYEDYIAGKSEELVLKYSPVWSGAREKMHPIQIPDCYNLKFNVVYHEEYTLNVHFTRETWNGRMKACRGVGASLSDAELQAWEEEHLKMLSEIAPEEFDVKHYAALAELQVKK</sequence>
<dbReference type="eggNOG" id="COG2227">
    <property type="taxonomic scope" value="Bacteria"/>
</dbReference>
<evidence type="ECO:0000313" key="5">
    <source>
        <dbReference type="EMBL" id="EFF68227.1"/>
    </source>
</evidence>
<dbReference type="PANTHER" id="PTHR44942">
    <property type="entry name" value="METHYLTRANSF_11 DOMAIN-CONTAINING PROTEIN"/>
    <property type="match status" value="1"/>
</dbReference>
<accession>D4S079</accession>
<dbReference type="Proteomes" id="UP000006238">
    <property type="component" value="Unassembled WGS sequence"/>
</dbReference>
<proteinExistence type="inferred from homology"/>
<evidence type="ECO:0000256" key="1">
    <source>
        <dbReference type="ARBA" id="ARBA00008361"/>
    </source>
</evidence>
<dbReference type="GeneID" id="98918279"/>
<dbReference type="InterPro" id="IPR013216">
    <property type="entry name" value="Methyltransf_11"/>
</dbReference>
<feature type="domain" description="Methyltransferase type 11" evidence="4">
    <location>
        <begin position="51"/>
        <end position="143"/>
    </location>
</feature>
<evidence type="ECO:0000259" key="4">
    <source>
        <dbReference type="Pfam" id="PF08241"/>
    </source>
</evidence>
<dbReference type="InterPro" id="IPR051052">
    <property type="entry name" value="Diverse_substrate_MTase"/>
</dbReference>
<keyword evidence="3 5" id="KW-0808">Transferase</keyword>
<dbReference type="RefSeq" id="WP_005603119.1">
    <property type="nucleotide sequence ID" value="NZ_GG663524.1"/>
</dbReference>
<name>D4S079_9FIRM</name>
<dbReference type="Gene3D" id="3.40.50.150">
    <property type="entry name" value="Vaccinia Virus protein VP39"/>
    <property type="match status" value="1"/>
</dbReference>
<dbReference type="AlphaFoldDB" id="D4S079"/>
<evidence type="ECO:0000256" key="2">
    <source>
        <dbReference type="ARBA" id="ARBA00022603"/>
    </source>
</evidence>
<dbReference type="Pfam" id="PF08241">
    <property type="entry name" value="Methyltransf_11"/>
    <property type="match status" value="1"/>
</dbReference>
<dbReference type="CDD" id="cd02440">
    <property type="entry name" value="AdoMet_MTases"/>
    <property type="match status" value="1"/>
</dbReference>
<dbReference type="InterPro" id="IPR029063">
    <property type="entry name" value="SAM-dependent_MTases_sf"/>
</dbReference>
<gene>
    <name evidence="5" type="ORF">BUTYVIB_01495</name>
</gene>
<organism evidence="5 6">
    <name type="scientific">Eshraghiella crossota DSM 2876</name>
    <dbReference type="NCBI Taxonomy" id="511680"/>
    <lineage>
        <taxon>Bacteria</taxon>
        <taxon>Bacillati</taxon>
        <taxon>Bacillota</taxon>
        <taxon>Clostridia</taxon>
        <taxon>Lachnospirales</taxon>
        <taxon>Lachnospiraceae</taxon>
        <taxon>Eshraghiella</taxon>
    </lineage>
</organism>
<protein>
    <submittedName>
        <fullName evidence="5">Methyltransferase domain protein</fullName>
    </submittedName>
</protein>
<evidence type="ECO:0000313" key="6">
    <source>
        <dbReference type="Proteomes" id="UP000006238"/>
    </source>
</evidence>
<dbReference type="SUPFAM" id="SSF53335">
    <property type="entry name" value="S-adenosyl-L-methionine-dependent methyltransferases"/>
    <property type="match status" value="1"/>
</dbReference>
<dbReference type="PANTHER" id="PTHR44942:SF4">
    <property type="entry name" value="METHYLTRANSFERASE TYPE 11 DOMAIN-CONTAINING PROTEIN"/>
    <property type="match status" value="1"/>
</dbReference>
<reference evidence="5 6" key="1">
    <citation type="submission" date="2010-02" db="EMBL/GenBank/DDBJ databases">
        <authorList>
            <person name="Weinstock G."/>
            <person name="Sodergren E."/>
            <person name="Clifton S."/>
            <person name="Fulton L."/>
            <person name="Fulton B."/>
            <person name="Courtney L."/>
            <person name="Fronick C."/>
            <person name="Harrison M."/>
            <person name="Strong C."/>
            <person name="Farmer C."/>
            <person name="Delahaunty K."/>
            <person name="Markovic C."/>
            <person name="Hall O."/>
            <person name="Minx P."/>
            <person name="Tomlinson C."/>
            <person name="Mitreva M."/>
            <person name="Nelson J."/>
            <person name="Hou S."/>
            <person name="Wollam A."/>
            <person name="Pepin K.H."/>
            <person name="Johnson M."/>
            <person name="Bhonagiri V."/>
            <person name="Zhang X."/>
            <person name="Suruliraj S."/>
            <person name="Warren W."/>
            <person name="Chinwalla A."/>
            <person name="Mardis E.R."/>
            <person name="Wilson R.K."/>
        </authorList>
    </citation>
    <scope>NUCLEOTIDE SEQUENCE [LARGE SCALE GENOMIC DNA]</scope>
    <source>
        <strain evidence="5 6">DSM 2876</strain>
    </source>
</reference>
<comment type="caution">
    <text evidence="5">The sequence shown here is derived from an EMBL/GenBank/DDBJ whole genome shotgun (WGS) entry which is preliminary data.</text>
</comment>
<evidence type="ECO:0000256" key="3">
    <source>
        <dbReference type="ARBA" id="ARBA00022679"/>
    </source>
</evidence>
<dbReference type="GO" id="GO:0032259">
    <property type="term" value="P:methylation"/>
    <property type="evidence" value="ECO:0007669"/>
    <property type="project" value="UniProtKB-KW"/>
</dbReference>
<dbReference type="EMBL" id="ABWN01000030">
    <property type="protein sequence ID" value="EFF68227.1"/>
    <property type="molecule type" value="Genomic_DNA"/>
</dbReference>
<dbReference type="HOGENOM" id="CLU_049344_8_0_9"/>
<dbReference type="GO" id="GO:0008757">
    <property type="term" value="F:S-adenosylmethionine-dependent methyltransferase activity"/>
    <property type="evidence" value="ECO:0007669"/>
    <property type="project" value="InterPro"/>
</dbReference>
<keyword evidence="6" id="KW-1185">Reference proteome</keyword>
<comment type="similarity">
    <text evidence="1">Belongs to the methyltransferase superfamily.</text>
</comment>
<dbReference type="STRING" id="45851.BHV86_10280"/>